<dbReference type="Gene3D" id="3.30.1740.10">
    <property type="entry name" value="Zinc finger, PARP-type"/>
    <property type="match status" value="1"/>
</dbReference>
<comment type="caution">
    <text evidence="7">The sequence shown here is derived from an EMBL/GenBank/DDBJ whole genome shotgun (WGS) entry which is preliminary data.</text>
</comment>
<evidence type="ECO:0000259" key="6">
    <source>
        <dbReference type="PROSITE" id="PS50064"/>
    </source>
</evidence>
<sequence>MAMVSTFRGTPLQRPQAQPAAAVALARPRPRLAAVRVEASAAAPPTLPPAVSSAADLVKRAAKDGSVPTKQVFKALRTLEAAKLQPADWNATIGGPPARRWRLVFVAGAKTVTAANKGKGEGGGFYFPLAGCQRYDASTGDYQNGIFLGRLAALTFDGTYVVQGKILAFNIDTLNLRIGGWKASFPLKTRRQGSWKREKGDPFFSFFWMSDDFIAARGRSGGIAVWARTTPQWELEKGPPAMGRRKGQKDHLLQPGLSRTEKEQERYKKHPRIYVLEYAKAGRSACHVCHGKIGEGQLRFGADVSGKEWMSGSHWFHWRCVKDETLREVGGAQRVMKMEPLTTEDRQAVEQRFSKLA</sequence>
<dbReference type="Proteomes" id="UP000239899">
    <property type="component" value="Unassembled WGS sequence"/>
</dbReference>
<proteinExistence type="predicted"/>
<evidence type="ECO:0000256" key="4">
    <source>
        <dbReference type="ARBA" id="ARBA00022833"/>
    </source>
</evidence>
<feature type="domain" description="PARP-type" evidence="6">
    <location>
        <begin position="274"/>
        <end position="357"/>
    </location>
</feature>
<comment type="subcellular location">
    <subcellularLocation>
        <location evidence="1">Nucleus</location>
    </subcellularLocation>
</comment>
<evidence type="ECO:0000313" key="7">
    <source>
        <dbReference type="EMBL" id="PRW44280.1"/>
    </source>
</evidence>
<evidence type="ECO:0000256" key="5">
    <source>
        <dbReference type="ARBA" id="ARBA00023242"/>
    </source>
</evidence>
<dbReference type="GO" id="GO:0003677">
    <property type="term" value="F:DNA binding"/>
    <property type="evidence" value="ECO:0007669"/>
    <property type="project" value="InterPro"/>
</dbReference>
<dbReference type="GO" id="GO:0008270">
    <property type="term" value="F:zinc ion binding"/>
    <property type="evidence" value="ECO:0007669"/>
    <property type="project" value="UniProtKB-KW"/>
</dbReference>
<evidence type="ECO:0000313" key="8">
    <source>
        <dbReference type="Proteomes" id="UP000239899"/>
    </source>
</evidence>
<dbReference type="PROSITE" id="PS50064">
    <property type="entry name" value="ZF_PARP_2"/>
    <property type="match status" value="1"/>
</dbReference>
<protein>
    <submittedName>
        <fullName evidence="7">Microbial collagenase</fullName>
    </submittedName>
</protein>
<organism evidence="7 8">
    <name type="scientific">Chlorella sorokiniana</name>
    <name type="common">Freshwater green alga</name>
    <dbReference type="NCBI Taxonomy" id="3076"/>
    <lineage>
        <taxon>Eukaryota</taxon>
        <taxon>Viridiplantae</taxon>
        <taxon>Chlorophyta</taxon>
        <taxon>core chlorophytes</taxon>
        <taxon>Trebouxiophyceae</taxon>
        <taxon>Chlorellales</taxon>
        <taxon>Chlorellaceae</taxon>
        <taxon>Chlorella clade</taxon>
        <taxon>Chlorella</taxon>
    </lineage>
</organism>
<evidence type="ECO:0000256" key="1">
    <source>
        <dbReference type="ARBA" id="ARBA00004123"/>
    </source>
</evidence>
<dbReference type="EMBL" id="LHPG02000013">
    <property type="protein sequence ID" value="PRW44280.1"/>
    <property type="molecule type" value="Genomic_DNA"/>
</dbReference>
<dbReference type="GO" id="GO:0005634">
    <property type="term" value="C:nucleus"/>
    <property type="evidence" value="ECO:0007669"/>
    <property type="project" value="UniProtKB-SubCell"/>
</dbReference>
<dbReference type="OrthoDB" id="44190at2759"/>
<name>A0A2P6TJL7_CHLSO</name>
<dbReference type="InterPro" id="IPR001510">
    <property type="entry name" value="Znf_PARP"/>
</dbReference>
<keyword evidence="4" id="KW-0862">Zinc</keyword>
<reference evidence="7 8" key="1">
    <citation type="journal article" date="2018" name="Plant J.">
        <title>Genome sequences of Chlorella sorokiniana UTEX 1602 and Micractinium conductrix SAG 241.80: implications to maltose excretion by a green alga.</title>
        <authorList>
            <person name="Arriola M.B."/>
            <person name="Velmurugan N."/>
            <person name="Zhang Y."/>
            <person name="Plunkett M.H."/>
            <person name="Hondzo H."/>
            <person name="Barney B.M."/>
        </authorList>
    </citation>
    <scope>NUCLEOTIDE SEQUENCE [LARGE SCALE GENOMIC DNA]</scope>
    <source>
        <strain evidence="8">UTEX 1602</strain>
    </source>
</reference>
<dbReference type="InterPro" id="IPR036957">
    <property type="entry name" value="Znf_PARP_sf"/>
</dbReference>
<keyword evidence="2" id="KW-0479">Metal-binding</keyword>
<keyword evidence="3" id="KW-0863">Zinc-finger</keyword>
<dbReference type="AlphaFoldDB" id="A0A2P6TJL7"/>
<evidence type="ECO:0000256" key="3">
    <source>
        <dbReference type="ARBA" id="ARBA00022771"/>
    </source>
</evidence>
<gene>
    <name evidence="7" type="ORF">C2E21_6720</name>
</gene>
<keyword evidence="8" id="KW-1185">Reference proteome</keyword>
<dbReference type="SMART" id="SM01336">
    <property type="entry name" value="zf-PARP"/>
    <property type="match status" value="1"/>
</dbReference>
<dbReference type="SUPFAM" id="SSF57716">
    <property type="entry name" value="Glucocorticoid receptor-like (DNA-binding domain)"/>
    <property type="match status" value="1"/>
</dbReference>
<accession>A0A2P6TJL7</accession>
<dbReference type="PANTHER" id="PTHR35690:SF1">
    <property type="entry name" value="OS01G0363500 PROTEIN"/>
    <property type="match status" value="1"/>
</dbReference>
<evidence type="ECO:0000256" key="2">
    <source>
        <dbReference type="ARBA" id="ARBA00022723"/>
    </source>
</evidence>
<dbReference type="Pfam" id="PF00645">
    <property type="entry name" value="zf-PARP"/>
    <property type="match status" value="1"/>
</dbReference>
<keyword evidence="5" id="KW-0539">Nucleus</keyword>
<dbReference type="PANTHER" id="PTHR35690">
    <property type="entry name" value="OS01G0363500 PROTEIN"/>
    <property type="match status" value="1"/>
</dbReference>